<dbReference type="Proteomes" id="UP000765507">
    <property type="component" value="Unassembled WGS sequence"/>
</dbReference>
<protein>
    <submittedName>
        <fullName evidence="1">Dexamethasone-induced protein</fullName>
    </submittedName>
</protein>
<evidence type="ECO:0000313" key="2">
    <source>
        <dbReference type="Proteomes" id="UP000765507"/>
    </source>
</evidence>
<accession>A0A8T1T9H6</accession>
<proteinExistence type="predicted"/>
<sequence length="179" mass="20633">MAKGSPDPCAVLASDFTQRGVVCSKWPHRCKCQWGLLPLAEVPRTCSWDGNWRLRQRPWWGAGDRQRGHCRAPKRCKSFLPAWFVAHLKMCQDWNCGTRNCGLECSKLKGMYRRQNGRDNVTRQHQNISAVTFPQDCWIRVVTLTAVIHMQHQASLGHGLHGHFKKWCLHTLNKAFTQI</sequence>
<keyword evidence="2" id="KW-1185">Reference proteome</keyword>
<organism evidence="1 2">
    <name type="scientific">Chelydra serpentina</name>
    <name type="common">Snapping turtle</name>
    <name type="synonym">Testudo serpentina</name>
    <dbReference type="NCBI Taxonomy" id="8475"/>
    <lineage>
        <taxon>Eukaryota</taxon>
        <taxon>Metazoa</taxon>
        <taxon>Chordata</taxon>
        <taxon>Craniata</taxon>
        <taxon>Vertebrata</taxon>
        <taxon>Euteleostomi</taxon>
        <taxon>Archelosauria</taxon>
        <taxon>Testudinata</taxon>
        <taxon>Testudines</taxon>
        <taxon>Cryptodira</taxon>
        <taxon>Durocryptodira</taxon>
        <taxon>Americhelydia</taxon>
        <taxon>Chelydroidea</taxon>
        <taxon>Chelydridae</taxon>
        <taxon>Chelydra</taxon>
    </lineage>
</organism>
<gene>
    <name evidence="1" type="ORF">G0U57_009137</name>
</gene>
<evidence type="ECO:0000313" key="1">
    <source>
        <dbReference type="EMBL" id="KAG6937550.1"/>
    </source>
</evidence>
<name>A0A8T1T9H6_CHESE</name>
<dbReference type="AlphaFoldDB" id="A0A8T1T9H6"/>
<comment type="caution">
    <text evidence="1">The sequence shown here is derived from an EMBL/GenBank/DDBJ whole genome shotgun (WGS) entry which is preliminary data.</text>
</comment>
<dbReference type="EMBL" id="JAHGAV010000023">
    <property type="protein sequence ID" value="KAG6937550.1"/>
    <property type="molecule type" value="Genomic_DNA"/>
</dbReference>
<reference evidence="1 2" key="1">
    <citation type="journal article" date="2020" name="G3 (Bethesda)">
        <title>Draft Genome of the Common Snapping Turtle, Chelydra serpentina, a Model for Phenotypic Plasticity in Reptiles.</title>
        <authorList>
            <person name="Das D."/>
            <person name="Singh S.K."/>
            <person name="Bierstedt J."/>
            <person name="Erickson A."/>
            <person name="Galli G.L.J."/>
            <person name="Crossley D.A. 2nd"/>
            <person name="Rhen T."/>
        </authorList>
    </citation>
    <scope>NUCLEOTIDE SEQUENCE [LARGE SCALE GENOMIC DNA]</scope>
    <source>
        <strain evidence="1">KW</strain>
    </source>
</reference>